<accession>A0A9P8C0I4</accession>
<dbReference type="Proteomes" id="UP000824998">
    <property type="component" value="Unassembled WGS sequence"/>
</dbReference>
<comment type="caution">
    <text evidence="1">The sequence shown here is derived from an EMBL/GenBank/DDBJ whole genome shotgun (WGS) entry which is preliminary data.</text>
</comment>
<dbReference type="EMBL" id="MU252031">
    <property type="protein sequence ID" value="KAG9228181.1"/>
    <property type="molecule type" value="Genomic_DNA"/>
</dbReference>
<gene>
    <name evidence="1" type="ORF">BJ875DRAFT_352519</name>
</gene>
<proteinExistence type="predicted"/>
<feature type="non-terminal residue" evidence="1">
    <location>
        <position position="1"/>
    </location>
</feature>
<dbReference type="OrthoDB" id="3933375at2759"/>
<keyword evidence="2" id="KW-1185">Reference proteome</keyword>
<evidence type="ECO:0000313" key="1">
    <source>
        <dbReference type="EMBL" id="KAG9228181.1"/>
    </source>
</evidence>
<name>A0A9P8C0I4_9HELO</name>
<organism evidence="1 2">
    <name type="scientific">Amylocarpus encephaloides</name>
    <dbReference type="NCBI Taxonomy" id="45428"/>
    <lineage>
        <taxon>Eukaryota</taxon>
        <taxon>Fungi</taxon>
        <taxon>Dikarya</taxon>
        <taxon>Ascomycota</taxon>
        <taxon>Pezizomycotina</taxon>
        <taxon>Leotiomycetes</taxon>
        <taxon>Helotiales</taxon>
        <taxon>Helotiales incertae sedis</taxon>
        <taxon>Amylocarpus</taxon>
    </lineage>
</organism>
<reference evidence="1" key="1">
    <citation type="journal article" date="2021" name="IMA Fungus">
        <title>Genomic characterization of three marine fungi, including Emericellopsis atlantica sp. nov. with signatures of a generalist lifestyle and marine biomass degradation.</title>
        <authorList>
            <person name="Hagestad O.C."/>
            <person name="Hou L."/>
            <person name="Andersen J.H."/>
            <person name="Hansen E.H."/>
            <person name="Altermark B."/>
            <person name="Li C."/>
            <person name="Kuhnert E."/>
            <person name="Cox R.J."/>
            <person name="Crous P.W."/>
            <person name="Spatafora J.W."/>
            <person name="Lail K."/>
            <person name="Amirebrahimi M."/>
            <person name="Lipzen A."/>
            <person name="Pangilinan J."/>
            <person name="Andreopoulos W."/>
            <person name="Hayes R.D."/>
            <person name="Ng V."/>
            <person name="Grigoriev I.V."/>
            <person name="Jackson S.A."/>
            <person name="Sutton T.D.S."/>
            <person name="Dobson A.D.W."/>
            <person name="Rama T."/>
        </authorList>
    </citation>
    <scope>NUCLEOTIDE SEQUENCE</scope>
    <source>
        <strain evidence="1">TRa018bII</strain>
    </source>
</reference>
<sequence length="79" mass="8821">KRRKLKHPRGSQLPTAFLDNLSKILLTKCALKEIDRRKTQPSLSSPNSLNRIGRTLTGSENIIKLHARHGGPDLSNLRG</sequence>
<protein>
    <submittedName>
        <fullName evidence="1">Uncharacterized protein</fullName>
    </submittedName>
</protein>
<feature type="non-terminal residue" evidence="1">
    <location>
        <position position="79"/>
    </location>
</feature>
<evidence type="ECO:0000313" key="2">
    <source>
        <dbReference type="Proteomes" id="UP000824998"/>
    </source>
</evidence>
<dbReference type="AlphaFoldDB" id="A0A9P8C0I4"/>